<feature type="transmembrane region" description="Helical" evidence="1">
    <location>
        <begin position="38"/>
        <end position="56"/>
    </location>
</feature>
<dbReference type="AlphaFoldDB" id="A0A6N3G817"/>
<feature type="transmembrane region" description="Helical" evidence="1">
    <location>
        <begin position="311"/>
        <end position="329"/>
    </location>
</feature>
<feature type="transmembrane region" description="Helical" evidence="1">
    <location>
        <begin position="76"/>
        <end position="96"/>
    </location>
</feature>
<keyword evidence="1" id="KW-0472">Membrane</keyword>
<feature type="transmembrane region" description="Helical" evidence="1">
    <location>
        <begin position="427"/>
        <end position="443"/>
    </location>
</feature>
<name>A0A6N3G817_ENTCA</name>
<protein>
    <submittedName>
        <fullName evidence="2">Uncharacterized protein</fullName>
    </submittedName>
</protein>
<organism evidence="2">
    <name type="scientific">Enterococcus casseliflavus</name>
    <name type="common">Enterococcus flavescens</name>
    <dbReference type="NCBI Taxonomy" id="37734"/>
    <lineage>
        <taxon>Bacteria</taxon>
        <taxon>Bacillati</taxon>
        <taxon>Bacillota</taxon>
        <taxon>Bacilli</taxon>
        <taxon>Lactobacillales</taxon>
        <taxon>Enterococcaceae</taxon>
        <taxon>Enterococcus</taxon>
    </lineage>
</organism>
<accession>A0A6N3G817</accession>
<sequence>MIRSQLYKNIFMIVNFFITETFKGVLRQGFLKTRLNRFLLSFGFLFLYVLYFYINVKQAAILSSGTNSVDPETTTYLVSSFSNTILILSILVFLIVNSTFSLNSTTLFTIKKLPFSNKEISIAQKVFKVILGLIIFEILLVVMLPSLTMVNLSIAELLIFFITTHIVFIVGFLSCQLIFSLSFFIIHSFKIRIYTLNVIFSIFTVFYMFYLRFKIDTFMVSSGVIINTKSLLFFMLIILLIVGLVTLILLNISSDNESFIRENYTLIPNHFKVKNFVILSFFRSKKFLLLLFLVISICLANLIVLKSMSAITYNIYVYLIVPFNGILYSNANYAFRHTLIRYNISIMREFFLIQITNIVITIPIFISSLVNYENFVMILFSLTLFNISLSMGLIFPKQTSSVNETFSTLTSIILSVLVIAIINNTAFVLLALIISSLILLLILRQENYVR</sequence>
<evidence type="ECO:0000256" key="1">
    <source>
        <dbReference type="SAM" id="Phobius"/>
    </source>
</evidence>
<keyword evidence="1" id="KW-0812">Transmembrane</keyword>
<dbReference type="EMBL" id="CACRTX010000018">
    <property type="protein sequence ID" value="VYU60396.1"/>
    <property type="molecule type" value="Genomic_DNA"/>
</dbReference>
<keyword evidence="1" id="KW-1133">Transmembrane helix</keyword>
<feature type="transmembrane region" description="Helical" evidence="1">
    <location>
        <begin position="231"/>
        <end position="252"/>
    </location>
</feature>
<feature type="transmembrane region" description="Helical" evidence="1">
    <location>
        <begin position="402"/>
        <end position="421"/>
    </location>
</feature>
<feature type="transmembrane region" description="Helical" evidence="1">
    <location>
        <begin position="157"/>
        <end position="186"/>
    </location>
</feature>
<evidence type="ECO:0000313" key="2">
    <source>
        <dbReference type="EMBL" id="VYU60396.1"/>
    </source>
</evidence>
<feature type="transmembrane region" description="Helical" evidence="1">
    <location>
        <begin position="287"/>
        <end position="305"/>
    </location>
</feature>
<feature type="transmembrane region" description="Helical" evidence="1">
    <location>
        <begin position="126"/>
        <end position="145"/>
    </location>
</feature>
<gene>
    <name evidence="2" type="ORF">ECLFYP2_00766</name>
</gene>
<feature type="transmembrane region" description="Helical" evidence="1">
    <location>
        <begin position="375"/>
        <end position="395"/>
    </location>
</feature>
<proteinExistence type="predicted"/>
<feature type="transmembrane region" description="Helical" evidence="1">
    <location>
        <begin position="350"/>
        <end position="369"/>
    </location>
</feature>
<reference evidence="2" key="1">
    <citation type="submission" date="2019-11" db="EMBL/GenBank/DDBJ databases">
        <authorList>
            <person name="Feng L."/>
        </authorList>
    </citation>
    <scope>NUCLEOTIDE SEQUENCE</scope>
    <source>
        <strain evidence="2">ECasseliflavusLFYP2</strain>
    </source>
</reference>
<feature type="transmembrane region" description="Helical" evidence="1">
    <location>
        <begin position="193"/>
        <end position="211"/>
    </location>
</feature>